<dbReference type="AlphaFoldDB" id="A0A2J7PLG0"/>
<gene>
    <name evidence="1" type="ORF">B7P43_G09065</name>
</gene>
<protein>
    <submittedName>
        <fullName evidence="1">Uncharacterized protein</fullName>
    </submittedName>
</protein>
<sequence>MEFLPLHLSSRTPMLPPLLHRSLMEPLLLLVEEPVPGPVSALIALEAASLDLAAVLHHRYMGLLPIPQPFSPHLLRTALSPQLTEPLLSKAILRRSMMHPRMTSQNQQCMNSRTRWRMQPLAVTSVTGRSVREALRGELTRCSCLMAGSRSSSTKPIRTATTPRSDMSKLDTLLQGELVDHTKYKSNHRVKICRSMQFANLCFLYILPKQLYAAYHIQILHMHNTPQRRYC</sequence>
<comment type="caution">
    <text evidence="1">The sequence shown here is derived from an EMBL/GenBank/DDBJ whole genome shotgun (WGS) entry which is preliminary data.</text>
</comment>
<organism evidence="1 2">
    <name type="scientific">Cryptotermes secundus</name>
    <dbReference type="NCBI Taxonomy" id="105785"/>
    <lineage>
        <taxon>Eukaryota</taxon>
        <taxon>Metazoa</taxon>
        <taxon>Ecdysozoa</taxon>
        <taxon>Arthropoda</taxon>
        <taxon>Hexapoda</taxon>
        <taxon>Insecta</taxon>
        <taxon>Pterygota</taxon>
        <taxon>Neoptera</taxon>
        <taxon>Polyneoptera</taxon>
        <taxon>Dictyoptera</taxon>
        <taxon>Blattodea</taxon>
        <taxon>Blattoidea</taxon>
        <taxon>Termitoidae</taxon>
        <taxon>Kalotermitidae</taxon>
        <taxon>Cryptotermitinae</taxon>
        <taxon>Cryptotermes</taxon>
    </lineage>
</organism>
<dbReference type="EMBL" id="NEVH01024426">
    <property type="protein sequence ID" value="PNF17172.1"/>
    <property type="molecule type" value="Genomic_DNA"/>
</dbReference>
<dbReference type="Proteomes" id="UP000235965">
    <property type="component" value="Unassembled WGS sequence"/>
</dbReference>
<proteinExistence type="predicted"/>
<keyword evidence="2" id="KW-1185">Reference proteome</keyword>
<evidence type="ECO:0000313" key="2">
    <source>
        <dbReference type="Proteomes" id="UP000235965"/>
    </source>
</evidence>
<accession>A0A2J7PLG0</accession>
<dbReference type="InParanoid" id="A0A2J7PLG0"/>
<reference evidence="1 2" key="1">
    <citation type="submission" date="2017-12" db="EMBL/GenBank/DDBJ databases">
        <title>Hemimetabolous genomes reveal molecular basis of termite eusociality.</title>
        <authorList>
            <person name="Harrison M.C."/>
            <person name="Jongepier E."/>
            <person name="Robertson H.M."/>
            <person name="Arning N."/>
            <person name="Bitard-Feildel T."/>
            <person name="Chao H."/>
            <person name="Childers C.P."/>
            <person name="Dinh H."/>
            <person name="Doddapaneni H."/>
            <person name="Dugan S."/>
            <person name="Gowin J."/>
            <person name="Greiner C."/>
            <person name="Han Y."/>
            <person name="Hu H."/>
            <person name="Hughes D.S.T."/>
            <person name="Huylmans A.-K."/>
            <person name="Kemena C."/>
            <person name="Kremer L.P.M."/>
            <person name="Lee S.L."/>
            <person name="Lopez-Ezquerra A."/>
            <person name="Mallet L."/>
            <person name="Monroy-Kuhn J.M."/>
            <person name="Moser A."/>
            <person name="Murali S.C."/>
            <person name="Muzny D.M."/>
            <person name="Otani S."/>
            <person name="Piulachs M.-D."/>
            <person name="Poelchau M."/>
            <person name="Qu J."/>
            <person name="Schaub F."/>
            <person name="Wada-Katsumata A."/>
            <person name="Worley K.C."/>
            <person name="Xie Q."/>
            <person name="Ylla G."/>
            <person name="Poulsen M."/>
            <person name="Gibbs R.A."/>
            <person name="Schal C."/>
            <person name="Richards S."/>
            <person name="Belles X."/>
            <person name="Korb J."/>
            <person name="Bornberg-Bauer E."/>
        </authorList>
    </citation>
    <scope>NUCLEOTIDE SEQUENCE [LARGE SCALE GENOMIC DNA]</scope>
    <source>
        <tissue evidence="1">Whole body</tissue>
    </source>
</reference>
<evidence type="ECO:0000313" key="1">
    <source>
        <dbReference type="EMBL" id="PNF17172.1"/>
    </source>
</evidence>
<name>A0A2J7PLG0_9NEOP</name>